<feature type="transmembrane region" description="Helical" evidence="1">
    <location>
        <begin position="161"/>
        <end position="180"/>
    </location>
</feature>
<keyword evidence="3" id="KW-1185">Reference proteome</keyword>
<keyword evidence="1" id="KW-0812">Transmembrane</keyword>
<evidence type="ECO:0000313" key="2">
    <source>
        <dbReference type="EMBL" id="MBK1669217.1"/>
    </source>
</evidence>
<name>A0ABS1DH08_9PROT</name>
<feature type="transmembrane region" description="Helical" evidence="1">
    <location>
        <begin position="37"/>
        <end position="61"/>
    </location>
</feature>
<sequence>MQWIERIRILLSASTASALGVASGALAAVAIVGLTLGLALFQSAFGWIATLALVAVVGTAVATLIGDLVFVPLALLVATGFATGFEKATGTRLPGIGDFFPAPAEHAWQVAVGGLAVFVVFHSLMSARRAARDKRRRQWSAVGAHRSPDFADHLAWSFKDAFFAFCAVASAKAFAEGWGVSPDFEGALEAIGGAPVLAALFAAVIVLSAAGNAALRARGE</sequence>
<feature type="transmembrane region" description="Helical" evidence="1">
    <location>
        <begin position="192"/>
        <end position="215"/>
    </location>
</feature>
<keyword evidence="1" id="KW-0472">Membrane</keyword>
<organism evidence="2 3">
    <name type="scientific">Rhodovibrio sodomensis</name>
    <dbReference type="NCBI Taxonomy" id="1088"/>
    <lineage>
        <taxon>Bacteria</taxon>
        <taxon>Pseudomonadati</taxon>
        <taxon>Pseudomonadota</taxon>
        <taxon>Alphaproteobacteria</taxon>
        <taxon>Rhodospirillales</taxon>
        <taxon>Rhodovibrionaceae</taxon>
        <taxon>Rhodovibrio</taxon>
    </lineage>
</organism>
<dbReference type="EMBL" id="NRRL01000041">
    <property type="protein sequence ID" value="MBK1669217.1"/>
    <property type="molecule type" value="Genomic_DNA"/>
</dbReference>
<feature type="transmembrane region" description="Helical" evidence="1">
    <location>
        <begin position="68"/>
        <end position="86"/>
    </location>
</feature>
<protein>
    <submittedName>
        <fullName evidence="2">Uncharacterized protein</fullName>
    </submittedName>
</protein>
<gene>
    <name evidence="2" type="ORF">CKO28_14360</name>
</gene>
<accession>A0ABS1DH08</accession>
<feature type="transmembrane region" description="Helical" evidence="1">
    <location>
        <begin position="106"/>
        <end position="127"/>
    </location>
</feature>
<comment type="caution">
    <text evidence="2">The sequence shown here is derived from an EMBL/GenBank/DDBJ whole genome shotgun (WGS) entry which is preliminary data.</text>
</comment>
<keyword evidence="1" id="KW-1133">Transmembrane helix</keyword>
<dbReference type="Proteomes" id="UP001296873">
    <property type="component" value="Unassembled WGS sequence"/>
</dbReference>
<evidence type="ECO:0000313" key="3">
    <source>
        <dbReference type="Proteomes" id="UP001296873"/>
    </source>
</evidence>
<dbReference type="RefSeq" id="WP_200341544.1">
    <property type="nucleotide sequence ID" value="NZ_NRRL01000041.1"/>
</dbReference>
<evidence type="ECO:0000256" key="1">
    <source>
        <dbReference type="SAM" id="Phobius"/>
    </source>
</evidence>
<reference evidence="2 3" key="1">
    <citation type="journal article" date="2020" name="Microorganisms">
        <title>Osmotic Adaptation and Compatible Solute Biosynthesis of Phototrophic Bacteria as Revealed from Genome Analyses.</title>
        <authorList>
            <person name="Imhoff J.F."/>
            <person name="Rahn T."/>
            <person name="Kunzel S."/>
            <person name="Keller A."/>
            <person name="Neulinger S.C."/>
        </authorList>
    </citation>
    <scope>NUCLEOTIDE SEQUENCE [LARGE SCALE GENOMIC DNA]</scope>
    <source>
        <strain evidence="2 3">DSM 9895</strain>
    </source>
</reference>
<proteinExistence type="predicted"/>